<evidence type="ECO:0000256" key="1">
    <source>
        <dbReference type="SAM" id="SignalP"/>
    </source>
</evidence>
<evidence type="ECO:0000313" key="3">
    <source>
        <dbReference type="EMBL" id="SFA41589.1"/>
    </source>
</evidence>
<organism evidence="2 4">
    <name type="scientific">Paracoccus halophilus</name>
    <dbReference type="NCBI Taxonomy" id="376733"/>
    <lineage>
        <taxon>Bacteria</taxon>
        <taxon>Pseudomonadati</taxon>
        <taxon>Pseudomonadota</taxon>
        <taxon>Alphaproteobacteria</taxon>
        <taxon>Rhodobacterales</taxon>
        <taxon>Paracoccaceae</taxon>
        <taxon>Paracoccus</taxon>
    </lineage>
</organism>
<keyword evidence="4" id="KW-1185">Reference proteome</keyword>
<feature type="chain" id="PRO_5010409504" description="Lipoprotein" evidence="1">
    <location>
        <begin position="24"/>
        <end position="114"/>
    </location>
</feature>
<dbReference type="AlphaFoldDB" id="A0A099F976"/>
<evidence type="ECO:0000313" key="2">
    <source>
        <dbReference type="EMBL" id="KGJ06786.1"/>
    </source>
</evidence>
<dbReference type="RefSeq" id="WP_036737975.1">
    <property type="nucleotide sequence ID" value="NZ_FOJO01000002.1"/>
</dbReference>
<feature type="signal peptide" evidence="1">
    <location>
        <begin position="1"/>
        <end position="23"/>
    </location>
</feature>
<sequence>MSVPRYLRAFLAPAAMLGLAACAQPRQNLPLPEAERYCSQNLGQGSFGMRAHPRLSVGIGSGGHHGGYMGIDFSPEYSRRIDDPEALFRDCVISRSGQAPSRSLYQMPGWGGAS</sequence>
<gene>
    <name evidence="2" type="ORF">IT41_01010</name>
    <name evidence="3" type="ORF">SAMN04487972_102157</name>
</gene>
<dbReference type="OrthoDB" id="7691501at2"/>
<evidence type="ECO:0000313" key="4">
    <source>
        <dbReference type="Proteomes" id="UP000029846"/>
    </source>
</evidence>
<dbReference type="Proteomes" id="UP000182312">
    <property type="component" value="Unassembled WGS sequence"/>
</dbReference>
<reference evidence="2 4" key="2">
    <citation type="submission" date="2014-10" db="EMBL/GenBank/DDBJ databases">
        <title>Paracoccus sanguinis sp. nov., isolated from clinical specimens of New York State patients.</title>
        <authorList>
            <person name="Mingle L.A."/>
            <person name="Cole J.A."/>
            <person name="Lapierre P."/>
            <person name="Musser K.A."/>
        </authorList>
    </citation>
    <scope>NUCLEOTIDE SEQUENCE [LARGE SCALE GENOMIC DNA]</scope>
    <source>
        <strain evidence="2 4">JCM 14014</strain>
    </source>
</reference>
<keyword evidence="1" id="KW-0732">Signal</keyword>
<reference evidence="2 4" key="1">
    <citation type="submission" date="2014-09" db="EMBL/GenBank/DDBJ databases">
        <authorList>
            <person name="McGinnis J.M."/>
            <person name="Wolfgang W.J."/>
        </authorList>
    </citation>
    <scope>NUCLEOTIDE SEQUENCE [LARGE SCALE GENOMIC DNA]</scope>
    <source>
        <strain evidence="2 4">JCM 14014</strain>
    </source>
</reference>
<evidence type="ECO:0000313" key="5">
    <source>
        <dbReference type="Proteomes" id="UP000182312"/>
    </source>
</evidence>
<proteinExistence type="predicted"/>
<name>A0A099F976_9RHOB</name>
<reference evidence="3 5" key="3">
    <citation type="submission" date="2016-10" db="EMBL/GenBank/DDBJ databases">
        <authorList>
            <person name="de Groot N.N."/>
        </authorList>
    </citation>
    <scope>NUCLEOTIDE SEQUENCE [LARGE SCALE GENOMIC DNA]</scope>
    <source>
        <strain evidence="3 5">CGMCC 1.6117</strain>
    </source>
</reference>
<dbReference type="EMBL" id="JRKN01000001">
    <property type="protein sequence ID" value="KGJ06786.1"/>
    <property type="molecule type" value="Genomic_DNA"/>
</dbReference>
<dbReference type="Proteomes" id="UP000029846">
    <property type="component" value="Unassembled WGS sequence"/>
</dbReference>
<dbReference type="PROSITE" id="PS51257">
    <property type="entry name" value="PROKAR_LIPOPROTEIN"/>
    <property type="match status" value="1"/>
</dbReference>
<evidence type="ECO:0008006" key="6">
    <source>
        <dbReference type="Google" id="ProtNLM"/>
    </source>
</evidence>
<dbReference type="EMBL" id="FOJO01000002">
    <property type="protein sequence ID" value="SFA41589.1"/>
    <property type="molecule type" value="Genomic_DNA"/>
</dbReference>
<accession>A0A099F976</accession>
<dbReference type="STRING" id="376733.SAMN04487972_102157"/>
<protein>
    <recommendedName>
        <fullName evidence="6">Lipoprotein</fullName>
    </recommendedName>
</protein>